<dbReference type="InterPro" id="IPR002656">
    <property type="entry name" value="Acyl_transf_3_dom"/>
</dbReference>
<evidence type="ECO:0000256" key="5">
    <source>
        <dbReference type="ARBA" id="ARBA00022989"/>
    </source>
</evidence>
<evidence type="ECO:0000256" key="1">
    <source>
        <dbReference type="ARBA" id="ARBA00004651"/>
    </source>
</evidence>
<dbReference type="PANTHER" id="PTHR40074:SF2">
    <property type="entry name" value="O-ACETYLTRANSFERASE WECH"/>
    <property type="match status" value="1"/>
</dbReference>
<keyword evidence="5 7" id="KW-1133">Transmembrane helix</keyword>
<comment type="caution">
    <text evidence="9">The sequence shown here is derived from an EMBL/GenBank/DDBJ whole genome shotgun (WGS) entry which is preliminary data.</text>
</comment>
<organism evidence="9 10">
    <name type="scientific">Candidatus Zambryskibacteria bacterium RIFCSPLOWO2_01_FULL_45_21</name>
    <dbReference type="NCBI Taxonomy" id="1802761"/>
    <lineage>
        <taxon>Bacteria</taxon>
        <taxon>Candidatus Zambryskiibacteriota</taxon>
    </lineage>
</organism>
<evidence type="ECO:0000313" key="10">
    <source>
        <dbReference type="Proteomes" id="UP000176800"/>
    </source>
</evidence>
<dbReference type="GO" id="GO:0016413">
    <property type="term" value="F:O-acetyltransferase activity"/>
    <property type="evidence" value="ECO:0007669"/>
    <property type="project" value="TreeGrafter"/>
</dbReference>
<evidence type="ECO:0000259" key="8">
    <source>
        <dbReference type="Pfam" id="PF01757"/>
    </source>
</evidence>
<comment type="subcellular location">
    <subcellularLocation>
        <location evidence="1">Cell membrane</location>
        <topology evidence="1">Multi-pass membrane protein</topology>
    </subcellularLocation>
</comment>
<gene>
    <name evidence="9" type="ORF">A3B14_02310</name>
</gene>
<dbReference type="Pfam" id="PF01757">
    <property type="entry name" value="Acyl_transf_3"/>
    <property type="match status" value="1"/>
</dbReference>
<evidence type="ECO:0000256" key="3">
    <source>
        <dbReference type="ARBA" id="ARBA00022475"/>
    </source>
</evidence>
<keyword evidence="4 7" id="KW-0812">Transmembrane</keyword>
<sequence>MDAGNLLVLSIIVVLVPYFRRMFFYNQESHKEPRPTGDRLPVFDFLRGVAIMAVVIIHVAWVYILSNPDRSDIFLFFVNNVSRFAISIFFIVSGALLQIGDLSLKSLAKFYRTKLIRVFLPYILVVSFLSFYFQDSFSEFAYNLLTGNSLPPFYFIIILLQFYIIFPFLSKFRTNKYLLPISFVISWVSFLVPALLSLGGVPFFGQYLFFFAYGLTHRNQLIAESAKKGIDKKKIKLCSVLVLLYLLICLLDPGYYYNTQLIYGTAVFVILFEIYKKYYSGLIAKLFVLFGSLSLWIFLLHFPITEMFTIKIPALVGEFYPAFYISAILSLVFSLAVAFVASRLFSFIKKYLMSYTLDYNKSINE</sequence>
<evidence type="ECO:0000256" key="7">
    <source>
        <dbReference type="SAM" id="Phobius"/>
    </source>
</evidence>
<evidence type="ECO:0000256" key="6">
    <source>
        <dbReference type="ARBA" id="ARBA00023136"/>
    </source>
</evidence>
<keyword evidence="6 7" id="KW-0472">Membrane</keyword>
<feature type="transmembrane region" description="Helical" evidence="7">
    <location>
        <begin position="153"/>
        <end position="170"/>
    </location>
</feature>
<feature type="transmembrane region" description="Helical" evidence="7">
    <location>
        <begin position="177"/>
        <end position="198"/>
    </location>
</feature>
<feature type="domain" description="Acyltransferase 3" evidence="8">
    <location>
        <begin position="43"/>
        <end position="340"/>
    </location>
</feature>
<feature type="transmembrane region" description="Helical" evidence="7">
    <location>
        <begin position="115"/>
        <end position="133"/>
    </location>
</feature>
<feature type="transmembrane region" description="Helical" evidence="7">
    <location>
        <begin position="45"/>
        <end position="64"/>
    </location>
</feature>
<keyword evidence="3" id="KW-1003">Cell membrane</keyword>
<feature type="transmembrane region" description="Helical" evidence="7">
    <location>
        <begin position="322"/>
        <end position="345"/>
    </location>
</feature>
<feature type="transmembrane region" description="Helical" evidence="7">
    <location>
        <begin position="6"/>
        <end position="24"/>
    </location>
</feature>
<evidence type="ECO:0000256" key="2">
    <source>
        <dbReference type="ARBA" id="ARBA00007400"/>
    </source>
</evidence>
<evidence type="ECO:0000313" key="9">
    <source>
        <dbReference type="EMBL" id="OHB04221.1"/>
    </source>
</evidence>
<feature type="transmembrane region" description="Helical" evidence="7">
    <location>
        <begin position="282"/>
        <end position="302"/>
    </location>
</feature>
<dbReference type="EMBL" id="MHWE01000010">
    <property type="protein sequence ID" value="OHB04221.1"/>
    <property type="molecule type" value="Genomic_DNA"/>
</dbReference>
<comment type="similarity">
    <text evidence="2">Belongs to the acyltransferase 3 family.</text>
</comment>
<evidence type="ECO:0000256" key="4">
    <source>
        <dbReference type="ARBA" id="ARBA00022692"/>
    </source>
</evidence>
<dbReference type="Proteomes" id="UP000176800">
    <property type="component" value="Unassembled WGS sequence"/>
</dbReference>
<dbReference type="GO" id="GO:0009246">
    <property type="term" value="P:enterobacterial common antigen biosynthetic process"/>
    <property type="evidence" value="ECO:0007669"/>
    <property type="project" value="TreeGrafter"/>
</dbReference>
<name>A0A1G2U3Y1_9BACT</name>
<dbReference type="AlphaFoldDB" id="A0A1G2U3Y1"/>
<dbReference type="PANTHER" id="PTHR40074">
    <property type="entry name" value="O-ACETYLTRANSFERASE WECH"/>
    <property type="match status" value="1"/>
</dbReference>
<dbReference type="GO" id="GO:0005886">
    <property type="term" value="C:plasma membrane"/>
    <property type="evidence" value="ECO:0007669"/>
    <property type="project" value="UniProtKB-SubCell"/>
</dbReference>
<accession>A0A1G2U3Y1</accession>
<feature type="transmembrane region" description="Helical" evidence="7">
    <location>
        <begin position="257"/>
        <end position="275"/>
    </location>
</feature>
<reference evidence="9 10" key="1">
    <citation type="journal article" date="2016" name="Nat. Commun.">
        <title>Thousands of microbial genomes shed light on interconnected biogeochemical processes in an aquifer system.</title>
        <authorList>
            <person name="Anantharaman K."/>
            <person name="Brown C.T."/>
            <person name="Hug L.A."/>
            <person name="Sharon I."/>
            <person name="Castelle C.J."/>
            <person name="Probst A.J."/>
            <person name="Thomas B.C."/>
            <person name="Singh A."/>
            <person name="Wilkins M.J."/>
            <person name="Karaoz U."/>
            <person name="Brodie E.L."/>
            <person name="Williams K.H."/>
            <person name="Hubbard S.S."/>
            <person name="Banfield J.F."/>
        </authorList>
    </citation>
    <scope>NUCLEOTIDE SEQUENCE [LARGE SCALE GENOMIC DNA]</scope>
</reference>
<proteinExistence type="inferred from homology"/>
<protein>
    <recommendedName>
        <fullName evidence="8">Acyltransferase 3 domain-containing protein</fullName>
    </recommendedName>
</protein>
<feature type="transmembrane region" description="Helical" evidence="7">
    <location>
        <begin position="84"/>
        <end position="103"/>
    </location>
</feature>